<dbReference type="PANTHER" id="PTHR46796">
    <property type="entry name" value="HTH-TYPE TRANSCRIPTIONAL ACTIVATOR RHAS-RELATED"/>
    <property type="match status" value="1"/>
</dbReference>
<sequence>MAEPPVESSHAMLYFSDGSLAYAGHYLHEGQHPVHTHSFVEVAVMIGGAGVHHSLAGRQQLEVGDVVLLRPGVWHGYEECERLDLYNCCFSTELLQRELAWTRADPLLGYLLWTGPYSDQRRGILTARLSPEVLAEAVDHLDALDRLRFSPISRHRGDIIGRLSLFLSCLARAVVDGVEAGSGQTHPAVVDAMRMMEARPAHQWTLTELAEALHLAPGYLVRLFKSATGLPPMAYLSRHRVEVAAARLLHTDDTISRIGESVGWPDQNYFARRFRAHYGLSASAYRSRFTHNSVRLRSWDAAPQRG</sequence>
<dbReference type="PROSITE" id="PS01124">
    <property type="entry name" value="HTH_ARAC_FAMILY_2"/>
    <property type="match status" value="1"/>
</dbReference>
<evidence type="ECO:0000256" key="3">
    <source>
        <dbReference type="ARBA" id="ARBA00023163"/>
    </source>
</evidence>
<dbReference type="InterPro" id="IPR014710">
    <property type="entry name" value="RmlC-like_jellyroll"/>
</dbReference>
<dbReference type="Pfam" id="PF02311">
    <property type="entry name" value="AraC_binding"/>
    <property type="match status" value="1"/>
</dbReference>
<dbReference type="SUPFAM" id="SSF46689">
    <property type="entry name" value="Homeodomain-like"/>
    <property type="match status" value="2"/>
</dbReference>
<dbReference type="PATRIC" id="fig|1246995.3.peg.3929"/>
<reference evidence="5 6" key="1">
    <citation type="journal article" date="2014" name="J. Biotechnol.">
        <title>Complete genome sequence of the actinobacterium Actinoplanes friuliensis HAG 010964, producer of the lipopeptide antibiotic friulimycin.</title>
        <authorList>
            <person name="Ruckert C."/>
            <person name="Szczepanowski R."/>
            <person name="Albersmeier A."/>
            <person name="Goesmann A."/>
            <person name="Fischer N."/>
            <person name="Steinkamper A."/>
            <person name="Puhler A."/>
            <person name="Biener R."/>
            <person name="Schwartz D."/>
            <person name="Kalinowski J."/>
        </authorList>
    </citation>
    <scope>NUCLEOTIDE SEQUENCE [LARGE SCALE GENOMIC DNA]</scope>
    <source>
        <strain evidence="5 6">DSM 7358</strain>
    </source>
</reference>
<dbReference type="HOGENOM" id="CLU_000445_88_3_11"/>
<dbReference type="AlphaFoldDB" id="U5VYV5"/>
<protein>
    <submittedName>
        <fullName evidence="5">AraC family transcriptional regulator</fullName>
    </submittedName>
</protein>
<dbReference type="GO" id="GO:0043565">
    <property type="term" value="F:sequence-specific DNA binding"/>
    <property type="evidence" value="ECO:0007669"/>
    <property type="project" value="InterPro"/>
</dbReference>
<evidence type="ECO:0000313" key="5">
    <source>
        <dbReference type="EMBL" id="AGZ42143.1"/>
    </source>
</evidence>
<feature type="domain" description="HTH araC/xylS-type" evidence="4">
    <location>
        <begin position="190"/>
        <end position="288"/>
    </location>
</feature>
<dbReference type="RefSeq" id="WP_023362515.1">
    <property type="nucleotide sequence ID" value="NC_022657.1"/>
</dbReference>
<dbReference type="OrthoDB" id="186135at2"/>
<dbReference type="SUPFAM" id="SSF51215">
    <property type="entry name" value="Regulatory protein AraC"/>
    <property type="match status" value="1"/>
</dbReference>
<dbReference type="Gene3D" id="1.10.10.60">
    <property type="entry name" value="Homeodomain-like"/>
    <property type="match status" value="2"/>
</dbReference>
<dbReference type="InterPro" id="IPR009057">
    <property type="entry name" value="Homeodomain-like_sf"/>
</dbReference>
<keyword evidence="1" id="KW-0805">Transcription regulation</keyword>
<dbReference type="eggNOG" id="COG2169">
    <property type="taxonomic scope" value="Bacteria"/>
</dbReference>
<evidence type="ECO:0000313" key="6">
    <source>
        <dbReference type="Proteomes" id="UP000017746"/>
    </source>
</evidence>
<evidence type="ECO:0000259" key="4">
    <source>
        <dbReference type="PROSITE" id="PS01124"/>
    </source>
</evidence>
<organism evidence="5 6">
    <name type="scientific">Actinoplanes friuliensis DSM 7358</name>
    <dbReference type="NCBI Taxonomy" id="1246995"/>
    <lineage>
        <taxon>Bacteria</taxon>
        <taxon>Bacillati</taxon>
        <taxon>Actinomycetota</taxon>
        <taxon>Actinomycetes</taxon>
        <taxon>Micromonosporales</taxon>
        <taxon>Micromonosporaceae</taxon>
        <taxon>Actinoplanes</taxon>
    </lineage>
</organism>
<dbReference type="InterPro" id="IPR050204">
    <property type="entry name" value="AraC_XylS_family_regulators"/>
</dbReference>
<evidence type="ECO:0000256" key="1">
    <source>
        <dbReference type="ARBA" id="ARBA00023015"/>
    </source>
</evidence>
<name>U5VYV5_9ACTN</name>
<accession>U5VYV5</accession>
<dbReference type="Proteomes" id="UP000017746">
    <property type="component" value="Chromosome"/>
</dbReference>
<dbReference type="SMART" id="SM00342">
    <property type="entry name" value="HTH_ARAC"/>
    <property type="match status" value="1"/>
</dbReference>
<dbReference type="InterPro" id="IPR018060">
    <property type="entry name" value="HTH_AraC"/>
</dbReference>
<keyword evidence="6" id="KW-1185">Reference proteome</keyword>
<keyword evidence="3" id="KW-0804">Transcription</keyword>
<dbReference type="InterPro" id="IPR037923">
    <property type="entry name" value="HTH-like"/>
</dbReference>
<dbReference type="InterPro" id="IPR003313">
    <property type="entry name" value="AraC-bd"/>
</dbReference>
<gene>
    <name evidence="5" type="ORF">AFR_19355</name>
</gene>
<evidence type="ECO:0000256" key="2">
    <source>
        <dbReference type="ARBA" id="ARBA00023125"/>
    </source>
</evidence>
<dbReference type="Gene3D" id="2.60.120.10">
    <property type="entry name" value="Jelly Rolls"/>
    <property type="match status" value="1"/>
</dbReference>
<proteinExistence type="predicted"/>
<dbReference type="STRING" id="1246995.AFR_19355"/>
<dbReference type="Pfam" id="PF12833">
    <property type="entry name" value="HTH_18"/>
    <property type="match status" value="1"/>
</dbReference>
<dbReference type="KEGG" id="afs:AFR_19355"/>
<dbReference type="EMBL" id="CP006272">
    <property type="protein sequence ID" value="AGZ42143.1"/>
    <property type="molecule type" value="Genomic_DNA"/>
</dbReference>
<keyword evidence="2" id="KW-0238">DNA-binding</keyword>
<dbReference type="GO" id="GO:0003700">
    <property type="term" value="F:DNA-binding transcription factor activity"/>
    <property type="evidence" value="ECO:0007669"/>
    <property type="project" value="InterPro"/>
</dbReference>